<comment type="similarity">
    <text evidence="2">Belongs to the type IB topoisomerase family.</text>
</comment>
<dbReference type="PROSITE" id="PS52038">
    <property type="entry name" value="TOPO_IB_2"/>
    <property type="match status" value="1"/>
</dbReference>
<gene>
    <name evidence="9" type="ORF">LZZ85_22905</name>
</gene>
<dbReference type="Gene3D" id="3.30.66.10">
    <property type="entry name" value="DNA topoisomerase I domain"/>
    <property type="match status" value="1"/>
</dbReference>
<evidence type="ECO:0000313" key="9">
    <source>
        <dbReference type="EMBL" id="MCG2617164.1"/>
    </source>
</evidence>
<protein>
    <recommendedName>
        <fullName evidence="3">DNA topoisomerase</fullName>
        <ecNumber evidence="3">5.6.2.1</ecNumber>
    </recommendedName>
</protein>
<evidence type="ECO:0000259" key="7">
    <source>
        <dbReference type="Pfam" id="PF01028"/>
    </source>
</evidence>
<dbReference type="Pfam" id="PF21338">
    <property type="entry name" value="Top1B_N_bact"/>
    <property type="match status" value="1"/>
</dbReference>
<dbReference type="Gene3D" id="1.10.132.120">
    <property type="match status" value="1"/>
</dbReference>
<dbReference type="InterPro" id="IPR001631">
    <property type="entry name" value="TopoI"/>
</dbReference>
<keyword evidence="10" id="KW-1185">Reference proteome</keyword>
<evidence type="ECO:0000256" key="3">
    <source>
        <dbReference type="ARBA" id="ARBA00012891"/>
    </source>
</evidence>
<dbReference type="InterPro" id="IPR014711">
    <property type="entry name" value="TopoI_cat_a-hlx-sub_euk"/>
</dbReference>
<keyword evidence="6" id="KW-0413">Isomerase</keyword>
<reference evidence="9" key="1">
    <citation type="submission" date="2022-01" db="EMBL/GenBank/DDBJ databases">
        <authorList>
            <person name="Jo J.-H."/>
            <person name="Im W.-T."/>
        </authorList>
    </citation>
    <scope>NUCLEOTIDE SEQUENCE</scope>
    <source>
        <strain evidence="9">NA20</strain>
    </source>
</reference>
<dbReference type="EC" id="5.6.2.1" evidence="3"/>
<dbReference type="Gene3D" id="3.90.15.10">
    <property type="entry name" value="Topoisomerase I, Chain A, domain 3"/>
    <property type="match status" value="1"/>
</dbReference>
<dbReference type="PRINTS" id="PR00416">
    <property type="entry name" value="EUTPISMRASEI"/>
</dbReference>
<evidence type="ECO:0000256" key="1">
    <source>
        <dbReference type="ARBA" id="ARBA00000213"/>
    </source>
</evidence>
<keyword evidence="5" id="KW-0238">DNA-binding</keyword>
<dbReference type="SUPFAM" id="SSF55869">
    <property type="entry name" value="DNA topoisomerase I domain"/>
    <property type="match status" value="1"/>
</dbReference>
<accession>A0ABS9KXW2</accession>
<evidence type="ECO:0000256" key="4">
    <source>
        <dbReference type="ARBA" id="ARBA00023029"/>
    </source>
</evidence>
<evidence type="ECO:0000313" key="10">
    <source>
        <dbReference type="Proteomes" id="UP001165367"/>
    </source>
</evidence>
<keyword evidence="4" id="KW-0799">Topoisomerase</keyword>
<proteinExistence type="inferred from homology"/>
<evidence type="ECO:0000256" key="2">
    <source>
        <dbReference type="ARBA" id="ARBA00006645"/>
    </source>
</evidence>
<evidence type="ECO:0000259" key="8">
    <source>
        <dbReference type="Pfam" id="PF21338"/>
    </source>
</evidence>
<dbReference type="SUPFAM" id="SSF56349">
    <property type="entry name" value="DNA breaking-rejoining enzymes"/>
    <property type="match status" value="1"/>
</dbReference>
<evidence type="ECO:0000256" key="6">
    <source>
        <dbReference type="ARBA" id="ARBA00023235"/>
    </source>
</evidence>
<evidence type="ECO:0000256" key="5">
    <source>
        <dbReference type="ARBA" id="ARBA00023125"/>
    </source>
</evidence>
<dbReference type="EMBL" id="JAKLTR010000018">
    <property type="protein sequence ID" value="MCG2617164.1"/>
    <property type="molecule type" value="Genomic_DNA"/>
</dbReference>
<feature type="domain" description="DNA topoisomerase IB N-terminal" evidence="8">
    <location>
        <begin position="65"/>
        <end position="106"/>
    </location>
</feature>
<name>A0ABS9KXW2_9BACT</name>
<dbReference type="InterPro" id="IPR035447">
    <property type="entry name" value="DNA_topo_I_N_sf"/>
</dbReference>
<sequence length="371" mass="43156">MAFIFPILSKSTRVKENVRLSHRQHLLLDKDHEKAAKAAKLIYVSDKTPGISRIKKGKAYSYIYKSKPVKEEKQLERIRKLAIPPSWSDVWISYSPNGHIQATGLDLNKRKQYRYHTKWNELRGETKFHRLFEFGKALPRIRRKIKKDMNTPDLSDTKVVATAIDLMEKTYIRVGNNEYEKLYGSYGLTTLKDRHVKIGREKIDFVFTGKKGIEHRITLNNKRLARIIKQCREVPGKTLFQFYTNGSKHRAIDSGMVNQYIKEAAGRDFSAKDFRTWAGTLEALECLRGMDDVPDEKLIKKNMLEVLDKVSERLGNTRAICKKYYIHPSLFQLYEEKKLLKCIRNCGKKSTHKGDFSPKERLLLGILEKCS</sequence>
<dbReference type="InterPro" id="IPR011010">
    <property type="entry name" value="DNA_brk_join_enz"/>
</dbReference>
<dbReference type="Proteomes" id="UP001165367">
    <property type="component" value="Unassembled WGS sequence"/>
</dbReference>
<dbReference type="RefSeq" id="WP_237875701.1">
    <property type="nucleotide sequence ID" value="NZ_JAKLTR010000018.1"/>
</dbReference>
<comment type="caution">
    <text evidence="9">The sequence shown here is derived from an EMBL/GenBank/DDBJ whole genome shotgun (WGS) entry which is preliminary data.</text>
</comment>
<comment type="catalytic activity">
    <reaction evidence="1">
        <text>ATP-independent breakage of single-stranded DNA, followed by passage and rejoining.</text>
        <dbReference type="EC" id="5.6.2.1"/>
    </reaction>
</comment>
<feature type="domain" description="DNA topoisomerase I catalytic core eukaryotic-type" evidence="7">
    <location>
        <begin position="121"/>
        <end position="336"/>
    </location>
</feature>
<dbReference type="InterPro" id="IPR013500">
    <property type="entry name" value="TopoI_cat_euk"/>
</dbReference>
<organism evidence="9 10">
    <name type="scientific">Terrimonas ginsenosidimutans</name>
    <dbReference type="NCBI Taxonomy" id="2908004"/>
    <lineage>
        <taxon>Bacteria</taxon>
        <taxon>Pseudomonadati</taxon>
        <taxon>Bacteroidota</taxon>
        <taxon>Chitinophagia</taxon>
        <taxon>Chitinophagales</taxon>
        <taxon>Chitinophagaceae</taxon>
        <taxon>Terrimonas</taxon>
    </lineage>
</organism>
<dbReference type="InterPro" id="IPR049331">
    <property type="entry name" value="Top1B_N_bact"/>
</dbReference>
<dbReference type="Pfam" id="PF01028">
    <property type="entry name" value="Topoisom_I"/>
    <property type="match status" value="1"/>
</dbReference>